<feature type="domain" description="DJ-1/PfpI" evidence="6">
    <location>
        <begin position="71"/>
        <end position="209"/>
    </location>
</feature>
<evidence type="ECO:0000256" key="4">
    <source>
        <dbReference type="ARBA" id="ARBA00038493"/>
    </source>
</evidence>
<accession>A0A4Z0A5R3</accession>
<gene>
    <name evidence="7" type="ORF">EWM64_g1663</name>
</gene>
<keyword evidence="8" id="KW-1185">Reference proteome</keyword>
<evidence type="ECO:0000256" key="1">
    <source>
        <dbReference type="ARBA" id="ARBA00013134"/>
    </source>
</evidence>
<dbReference type="SUPFAM" id="SSF52317">
    <property type="entry name" value="Class I glutamine amidotransferase-like"/>
    <property type="match status" value="1"/>
</dbReference>
<name>A0A4Z0A5R3_9AGAM</name>
<keyword evidence="3" id="KW-0456">Lyase</keyword>
<dbReference type="OrthoDB" id="543156at2759"/>
<comment type="similarity">
    <text evidence="4">Belongs to the peptidase C56 family. HSP31-like subfamily.</text>
</comment>
<comment type="catalytic activity">
    <reaction evidence="5">
        <text>methylglyoxal + H2O = (R)-lactate + H(+)</text>
        <dbReference type="Rhea" id="RHEA:27754"/>
        <dbReference type="ChEBI" id="CHEBI:15377"/>
        <dbReference type="ChEBI" id="CHEBI:15378"/>
        <dbReference type="ChEBI" id="CHEBI:16004"/>
        <dbReference type="ChEBI" id="CHEBI:17158"/>
        <dbReference type="EC" id="4.2.1.130"/>
    </reaction>
</comment>
<dbReference type="CDD" id="cd03141">
    <property type="entry name" value="GATase1_Hsp31_like"/>
    <property type="match status" value="1"/>
</dbReference>
<evidence type="ECO:0000313" key="8">
    <source>
        <dbReference type="Proteomes" id="UP000298061"/>
    </source>
</evidence>
<dbReference type="InterPro" id="IPR050325">
    <property type="entry name" value="Prot/Nucl_acid_deglycase"/>
</dbReference>
<dbReference type="InterPro" id="IPR002818">
    <property type="entry name" value="DJ-1/PfpI"/>
</dbReference>
<dbReference type="EMBL" id="SFCI01000117">
    <property type="protein sequence ID" value="TFY82352.1"/>
    <property type="molecule type" value="Genomic_DNA"/>
</dbReference>
<reference evidence="7 8" key="1">
    <citation type="submission" date="2019-02" db="EMBL/GenBank/DDBJ databases">
        <title>Genome sequencing of the rare red list fungi Hericium alpestre (H. flagellum).</title>
        <authorList>
            <person name="Buettner E."/>
            <person name="Kellner H."/>
        </authorList>
    </citation>
    <scope>NUCLEOTIDE SEQUENCE [LARGE SCALE GENOMIC DNA]</scope>
    <source>
        <strain evidence="7 8">DSM 108284</strain>
    </source>
</reference>
<organism evidence="7 8">
    <name type="scientific">Hericium alpestre</name>
    <dbReference type="NCBI Taxonomy" id="135208"/>
    <lineage>
        <taxon>Eukaryota</taxon>
        <taxon>Fungi</taxon>
        <taxon>Dikarya</taxon>
        <taxon>Basidiomycota</taxon>
        <taxon>Agaricomycotina</taxon>
        <taxon>Agaricomycetes</taxon>
        <taxon>Russulales</taxon>
        <taxon>Hericiaceae</taxon>
        <taxon>Hericium</taxon>
    </lineage>
</organism>
<dbReference type="GO" id="GO:0019172">
    <property type="term" value="F:glyoxalase III activity"/>
    <property type="evidence" value="ECO:0007669"/>
    <property type="project" value="UniProtKB-EC"/>
</dbReference>
<dbReference type="AlphaFoldDB" id="A0A4Z0A5R3"/>
<dbReference type="InterPro" id="IPR029062">
    <property type="entry name" value="Class_I_gatase-like"/>
</dbReference>
<evidence type="ECO:0000259" key="6">
    <source>
        <dbReference type="Pfam" id="PF01965"/>
    </source>
</evidence>
<dbReference type="STRING" id="135208.A0A4Z0A5R3"/>
<keyword evidence="2" id="KW-0346">Stress response</keyword>
<dbReference type="PANTHER" id="PTHR48094:SF11">
    <property type="entry name" value="GLUTATHIONE-INDEPENDENT GLYOXALASE HSP31-RELATED"/>
    <property type="match status" value="1"/>
</dbReference>
<dbReference type="PANTHER" id="PTHR48094">
    <property type="entry name" value="PROTEIN/NUCLEIC ACID DEGLYCASE DJ-1-RELATED"/>
    <property type="match status" value="1"/>
</dbReference>
<evidence type="ECO:0000256" key="5">
    <source>
        <dbReference type="ARBA" id="ARBA00048082"/>
    </source>
</evidence>
<comment type="caution">
    <text evidence="7">The sequence shown here is derived from an EMBL/GenBank/DDBJ whole genome shotgun (WGS) entry which is preliminary data.</text>
</comment>
<dbReference type="Proteomes" id="UP000298061">
    <property type="component" value="Unassembled WGS sequence"/>
</dbReference>
<dbReference type="Pfam" id="PF01965">
    <property type="entry name" value="DJ-1_PfpI"/>
    <property type="match status" value="1"/>
</dbReference>
<evidence type="ECO:0000313" key="7">
    <source>
        <dbReference type="EMBL" id="TFY82352.1"/>
    </source>
</evidence>
<sequence>MDLKGGATGWYLPEAAHPYYVLAPHFQIEFASPLGPNPPVDPTSVEQFKDDESVGFLQDGKVRTLLANAKPLSTVNADDYTAIFYVGGHGPVIDLPFDDDNLQVANKFYRSGKVVAAVCHGPAALVNVTGADGKSIFDGKTATAFSLVEEQEVGKVESVPFQIEERIKERGGKYVKAAEHWGVKICHDGTLLTGQNPASAKPLGEELLKTLKK</sequence>
<dbReference type="EC" id="4.2.1.130" evidence="1"/>
<protein>
    <recommendedName>
        <fullName evidence="1">D-lactate dehydratase</fullName>
        <ecNumber evidence="1">4.2.1.130</ecNumber>
    </recommendedName>
</protein>
<proteinExistence type="inferred from homology"/>
<evidence type="ECO:0000256" key="3">
    <source>
        <dbReference type="ARBA" id="ARBA00023239"/>
    </source>
</evidence>
<dbReference type="GO" id="GO:0005737">
    <property type="term" value="C:cytoplasm"/>
    <property type="evidence" value="ECO:0007669"/>
    <property type="project" value="TreeGrafter"/>
</dbReference>
<dbReference type="Gene3D" id="3.40.50.880">
    <property type="match status" value="1"/>
</dbReference>
<dbReference type="GO" id="GO:0019243">
    <property type="term" value="P:methylglyoxal catabolic process to D-lactate via S-lactoyl-glutathione"/>
    <property type="evidence" value="ECO:0007669"/>
    <property type="project" value="TreeGrafter"/>
</dbReference>
<evidence type="ECO:0000256" key="2">
    <source>
        <dbReference type="ARBA" id="ARBA00023016"/>
    </source>
</evidence>